<dbReference type="GO" id="GO:0006751">
    <property type="term" value="P:glutathione catabolic process"/>
    <property type="evidence" value="ECO:0007669"/>
    <property type="project" value="InterPro"/>
</dbReference>
<feature type="active site" description="Nucleophile" evidence="2">
    <location>
        <position position="386"/>
    </location>
</feature>
<feature type="binding site" evidence="3">
    <location>
        <begin position="404"/>
        <end position="406"/>
    </location>
    <ligand>
        <name>L-glutamate</name>
        <dbReference type="ChEBI" id="CHEBI:29985"/>
    </ligand>
</feature>
<proteinExistence type="predicted"/>
<evidence type="ECO:0000256" key="2">
    <source>
        <dbReference type="PIRSR" id="PIRSR600101-1"/>
    </source>
</evidence>
<evidence type="ECO:0000313" key="6">
    <source>
        <dbReference type="Proteomes" id="UP000639338"/>
    </source>
</evidence>
<dbReference type="AlphaFoldDB" id="A0A835CML6"/>
<keyword evidence="1" id="KW-1202">Platelet aggregation activating toxin</keyword>
<protein>
    <submittedName>
        <fullName evidence="5">Uncharacterized protein</fullName>
    </submittedName>
</protein>
<keyword evidence="4" id="KW-0472">Membrane</keyword>
<feature type="binding site" evidence="3">
    <location>
        <begin position="457"/>
        <end position="458"/>
    </location>
    <ligand>
        <name>L-glutamate</name>
        <dbReference type="ChEBI" id="CHEBI:29985"/>
    </ligand>
</feature>
<organism evidence="5 6">
    <name type="scientific">Aphidius gifuensis</name>
    <name type="common">Parasitoid wasp</name>
    <dbReference type="NCBI Taxonomy" id="684658"/>
    <lineage>
        <taxon>Eukaryota</taxon>
        <taxon>Metazoa</taxon>
        <taxon>Ecdysozoa</taxon>
        <taxon>Arthropoda</taxon>
        <taxon>Hexapoda</taxon>
        <taxon>Insecta</taxon>
        <taxon>Pterygota</taxon>
        <taxon>Neoptera</taxon>
        <taxon>Endopterygota</taxon>
        <taxon>Hymenoptera</taxon>
        <taxon>Apocrita</taxon>
        <taxon>Ichneumonoidea</taxon>
        <taxon>Braconidae</taxon>
        <taxon>Aphidiinae</taxon>
        <taxon>Aphidius</taxon>
    </lineage>
</organism>
<dbReference type="OrthoDB" id="1081007at2759"/>
<dbReference type="SUPFAM" id="SSF56235">
    <property type="entry name" value="N-terminal nucleophile aminohydrolases (Ntn hydrolases)"/>
    <property type="match status" value="1"/>
</dbReference>
<dbReference type="Gene3D" id="3.60.20.40">
    <property type="match status" value="1"/>
</dbReference>
<keyword evidence="4" id="KW-1133">Transmembrane helix</keyword>
<feature type="binding site" evidence="3">
    <location>
        <position position="480"/>
    </location>
    <ligand>
        <name>L-glutamate</name>
        <dbReference type="ChEBI" id="CHEBI:29985"/>
    </ligand>
</feature>
<keyword evidence="6" id="KW-1185">Reference proteome</keyword>
<evidence type="ECO:0000256" key="1">
    <source>
        <dbReference type="ARBA" id="ARBA00084097"/>
    </source>
</evidence>
<dbReference type="Gene3D" id="1.10.246.130">
    <property type="match status" value="1"/>
</dbReference>
<feature type="transmembrane region" description="Helical" evidence="4">
    <location>
        <begin position="15"/>
        <end position="43"/>
    </location>
</feature>
<dbReference type="SMR" id="A0A835CML6"/>
<dbReference type="FunFam" id="3.60.20.40:FF:000001">
    <property type="entry name" value="Gamma-glutamyltranspeptidase 1"/>
    <property type="match status" value="1"/>
</dbReference>
<keyword evidence="1" id="KW-0800">Toxin</keyword>
<dbReference type="PRINTS" id="PR01210">
    <property type="entry name" value="GGTRANSPTASE"/>
</dbReference>
<dbReference type="EMBL" id="JACMRX010000005">
    <property type="protein sequence ID" value="KAF7988549.1"/>
    <property type="molecule type" value="Genomic_DNA"/>
</dbReference>
<dbReference type="Proteomes" id="UP000639338">
    <property type="component" value="Unassembled WGS sequence"/>
</dbReference>
<name>A0A835CML6_APHGI</name>
<dbReference type="InterPro" id="IPR000101">
    <property type="entry name" value="GGT_peptidase"/>
</dbReference>
<dbReference type="InterPro" id="IPR043138">
    <property type="entry name" value="GGT_lsub"/>
</dbReference>
<sequence>MHQTDEKVGKYKLRWIIFFAILGSVTLSTIAATIVATIVTWLLKYEPSPVPFNTAANSTFDRNNEYILDFGNVNSENDLCSKMGRFILNKNGSAVDSAITTMICNGIMKPSAMGIGGGFLMTIYDRKNKQAHFLNAKDKAPLAAHRNMFNGTNEKSSKIGSLAIGVPGEVAGYWEAHQKFGKLAWFDLFEPNIQLCKIKLKSEENEYPSYDKTRPQFCKTIRIIAEQGANEFYNGTLGEMLIDDLTDQGSIMTIDDLKNYRVKWTDPIVSDFLNGTKLFTSNLPGSGGLLVLMLNIFDEFKFTRKNLIGLPNKIETYHRIIETWKYAYAIRSQMGDPDFINMTDLIKNITSKDFARNIKNKIDDKRTFNEPSHYGGAENLLEDHGTSHMSVIAPNGDAVAVTSSLNGLYGSQVVSSQTGILLNSAMDDFSIPSITNTYSLPGVNKNNEVEGGKRPLSSMVPSIITTPNGDVRMVIGAAGGTQITTSTSYVIARHLFMGDSIQRAISAPRIHHQLYPMAVSCGMLFPKTISLGLQKLGHAIKTGLFSTTASTVIGLVQINGTVIGHLDSSG</sequence>
<reference evidence="5 6" key="1">
    <citation type="submission" date="2020-08" db="EMBL/GenBank/DDBJ databases">
        <title>Aphidius gifuensis genome sequencing and assembly.</title>
        <authorList>
            <person name="Du Z."/>
        </authorList>
    </citation>
    <scope>NUCLEOTIDE SEQUENCE [LARGE SCALE GENOMIC DNA]</scope>
    <source>
        <strain evidence="5">YNYX2018</strain>
        <tissue evidence="5">Adults</tissue>
    </source>
</reference>
<dbReference type="Pfam" id="PF01019">
    <property type="entry name" value="G_glu_transpept"/>
    <property type="match status" value="2"/>
</dbReference>
<gene>
    <name evidence="5" type="ORF">HCN44_001122</name>
</gene>
<evidence type="ECO:0000256" key="4">
    <source>
        <dbReference type="SAM" id="Phobius"/>
    </source>
</evidence>
<feature type="binding site" evidence="3">
    <location>
        <position position="428"/>
    </location>
    <ligand>
        <name>L-glutamate</name>
        <dbReference type="ChEBI" id="CHEBI:29985"/>
    </ligand>
</feature>
<accession>A0A835CML6</accession>
<evidence type="ECO:0000313" key="5">
    <source>
        <dbReference type="EMBL" id="KAF7988549.1"/>
    </source>
</evidence>
<evidence type="ECO:0000256" key="3">
    <source>
        <dbReference type="PIRSR" id="PIRSR600101-2"/>
    </source>
</evidence>
<keyword evidence="4" id="KW-0812">Transmembrane</keyword>
<dbReference type="GO" id="GO:0005886">
    <property type="term" value="C:plasma membrane"/>
    <property type="evidence" value="ECO:0007669"/>
    <property type="project" value="TreeGrafter"/>
</dbReference>
<dbReference type="PANTHER" id="PTHR11686">
    <property type="entry name" value="GAMMA GLUTAMYL TRANSPEPTIDASE"/>
    <property type="match status" value="1"/>
</dbReference>
<dbReference type="FunFam" id="1.10.246.130:FF:000001">
    <property type="entry name" value="Gamma-glutamyltransferase 5 isoform 1"/>
    <property type="match status" value="1"/>
</dbReference>
<dbReference type="PANTHER" id="PTHR11686:SF9">
    <property type="entry name" value="RE13973P"/>
    <property type="match status" value="1"/>
</dbReference>
<dbReference type="InterPro" id="IPR029055">
    <property type="entry name" value="Ntn_hydrolases_N"/>
</dbReference>
<dbReference type="GO" id="GO:0036374">
    <property type="term" value="F:glutathione hydrolase activity"/>
    <property type="evidence" value="ECO:0007669"/>
    <property type="project" value="InterPro"/>
</dbReference>
<keyword evidence="1" id="KW-1199">Hemostasis impairing toxin</keyword>
<comment type="caution">
    <text evidence="5">The sequence shown here is derived from an EMBL/GenBank/DDBJ whole genome shotgun (WGS) entry which is preliminary data.</text>
</comment>
<dbReference type="InterPro" id="IPR043137">
    <property type="entry name" value="GGT_ssub_C"/>
</dbReference>